<evidence type="ECO:0000256" key="10">
    <source>
        <dbReference type="ARBA" id="ARBA00022842"/>
    </source>
</evidence>
<name>X1NC94_9ZZZZ</name>
<evidence type="ECO:0000256" key="1">
    <source>
        <dbReference type="ARBA" id="ARBA00001936"/>
    </source>
</evidence>
<evidence type="ECO:0000313" key="16">
    <source>
        <dbReference type="EMBL" id="GAI27801.1"/>
    </source>
</evidence>
<keyword evidence="13" id="KW-0464">Manganese</keyword>
<dbReference type="PANTHER" id="PTHR13872">
    <property type="entry name" value="DOLICHYL-DIPHOSPHOOLIGOSACCHARIDE--PROTEIN GLYCOSYLTRANSFERASE SUBUNIT"/>
    <property type="match status" value="1"/>
</dbReference>
<comment type="subcellular location">
    <subcellularLocation>
        <location evidence="3">Endomembrane system</location>
        <topology evidence="3">Multi-pass membrane protein</topology>
    </subcellularLocation>
</comment>
<keyword evidence="10" id="KW-0460">Magnesium</keyword>
<dbReference type="Pfam" id="PF02516">
    <property type="entry name" value="STT3"/>
    <property type="match status" value="1"/>
</dbReference>
<dbReference type="InterPro" id="IPR003674">
    <property type="entry name" value="Oligo_trans_STT3"/>
</dbReference>
<feature type="non-terminal residue" evidence="16">
    <location>
        <position position="1"/>
    </location>
</feature>
<evidence type="ECO:0000256" key="13">
    <source>
        <dbReference type="ARBA" id="ARBA00023211"/>
    </source>
</evidence>
<evidence type="ECO:0000256" key="6">
    <source>
        <dbReference type="ARBA" id="ARBA00022676"/>
    </source>
</evidence>
<protein>
    <recommendedName>
        <fullName evidence="15">Oligosaccharyl transferase STT3 N-terminal domain-containing protein</fullName>
    </recommendedName>
</protein>
<feature type="transmembrane region" description="Helical" evidence="14">
    <location>
        <begin position="72"/>
        <end position="89"/>
    </location>
</feature>
<dbReference type="GO" id="GO:0012505">
    <property type="term" value="C:endomembrane system"/>
    <property type="evidence" value="ECO:0007669"/>
    <property type="project" value="UniProtKB-SubCell"/>
</dbReference>
<evidence type="ECO:0000256" key="8">
    <source>
        <dbReference type="ARBA" id="ARBA00022692"/>
    </source>
</evidence>
<sequence>AFFLLVRKIFEVKGIKISNIIALLASIFLVTLPSLLPRTIAGIPEKEALGFGLMFFAFYFFLSAWKSKKISKALVLGILAGIFTALMALIWGGVIFVFAVIAIAGFISLIFGKIGKRELIVYSSWILCSAIFWLPFTLRMTLRNFLTSSTSGVAIIVWLFLIIYFVLFKTKIQNTKILQNPKINKIPRPILAIIISFVILIFLSSVFLSPKATIDFGGNIISKLSSPYSDRLSFTVAENKQPFFSDWKQNFGPIVQNIPLFFWLFFVGS</sequence>
<feature type="transmembrane region" description="Helical" evidence="14">
    <location>
        <begin position="119"/>
        <end position="138"/>
    </location>
</feature>
<feature type="transmembrane region" description="Helical" evidence="14">
    <location>
        <begin position="17"/>
        <end position="36"/>
    </location>
</feature>
<feature type="transmembrane region" description="Helical" evidence="14">
    <location>
        <begin position="150"/>
        <end position="168"/>
    </location>
</feature>
<keyword evidence="12 14" id="KW-0472">Membrane</keyword>
<dbReference type="GO" id="GO:0004576">
    <property type="term" value="F:oligosaccharyl transferase activity"/>
    <property type="evidence" value="ECO:0007669"/>
    <property type="project" value="InterPro"/>
</dbReference>
<dbReference type="InterPro" id="IPR048307">
    <property type="entry name" value="STT3_N"/>
</dbReference>
<feature type="transmembrane region" description="Helical" evidence="14">
    <location>
        <begin position="48"/>
        <end position="65"/>
    </location>
</feature>
<comment type="similarity">
    <text evidence="5">Belongs to the STT3 family.</text>
</comment>
<evidence type="ECO:0000256" key="9">
    <source>
        <dbReference type="ARBA" id="ARBA00022723"/>
    </source>
</evidence>
<feature type="domain" description="Oligosaccharyl transferase STT3 N-terminal" evidence="15">
    <location>
        <begin position="18"/>
        <end position="194"/>
    </location>
</feature>
<dbReference type="PANTHER" id="PTHR13872:SF1">
    <property type="entry name" value="DOLICHYL-DIPHOSPHOOLIGOSACCHARIDE--PROTEIN GLYCOSYLTRANSFERASE SUBUNIT STT3B"/>
    <property type="match status" value="1"/>
</dbReference>
<keyword evidence="8 14" id="KW-0812">Transmembrane</keyword>
<evidence type="ECO:0000256" key="3">
    <source>
        <dbReference type="ARBA" id="ARBA00004127"/>
    </source>
</evidence>
<feature type="transmembrane region" description="Helical" evidence="14">
    <location>
        <begin position="95"/>
        <end position="112"/>
    </location>
</feature>
<evidence type="ECO:0000256" key="11">
    <source>
        <dbReference type="ARBA" id="ARBA00022989"/>
    </source>
</evidence>
<gene>
    <name evidence="16" type="ORF">S06H3_37984</name>
</gene>
<comment type="pathway">
    <text evidence="4">Protein modification; protein glycosylation.</text>
</comment>
<organism evidence="16">
    <name type="scientific">marine sediment metagenome</name>
    <dbReference type="NCBI Taxonomy" id="412755"/>
    <lineage>
        <taxon>unclassified sequences</taxon>
        <taxon>metagenomes</taxon>
        <taxon>ecological metagenomes</taxon>
    </lineage>
</organism>
<reference evidence="16" key="1">
    <citation type="journal article" date="2014" name="Front. Microbiol.">
        <title>High frequency of phylogenetically diverse reductive dehalogenase-homologous genes in deep subseafloor sedimentary metagenomes.</title>
        <authorList>
            <person name="Kawai M."/>
            <person name="Futagami T."/>
            <person name="Toyoda A."/>
            <person name="Takaki Y."/>
            <person name="Nishi S."/>
            <person name="Hori S."/>
            <person name="Arai W."/>
            <person name="Tsubouchi T."/>
            <person name="Morono Y."/>
            <person name="Uchiyama I."/>
            <person name="Ito T."/>
            <person name="Fujiyama A."/>
            <person name="Inagaki F."/>
            <person name="Takami H."/>
        </authorList>
    </citation>
    <scope>NUCLEOTIDE SEQUENCE</scope>
    <source>
        <strain evidence="16">Expedition CK06-06</strain>
    </source>
</reference>
<dbReference type="GO" id="GO:0046872">
    <property type="term" value="F:metal ion binding"/>
    <property type="evidence" value="ECO:0007669"/>
    <property type="project" value="UniProtKB-KW"/>
</dbReference>
<evidence type="ECO:0000256" key="12">
    <source>
        <dbReference type="ARBA" id="ARBA00023136"/>
    </source>
</evidence>
<evidence type="ECO:0000256" key="7">
    <source>
        <dbReference type="ARBA" id="ARBA00022679"/>
    </source>
</evidence>
<comment type="caution">
    <text evidence="16">The sequence shown here is derived from an EMBL/GenBank/DDBJ whole genome shotgun (WGS) entry which is preliminary data.</text>
</comment>
<keyword evidence="9" id="KW-0479">Metal-binding</keyword>
<keyword evidence="6" id="KW-0328">Glycosyltransferase</keyword>
<dbReference type="GO" id="GO:0016020">
    <property type="term" value="C:membrane"/>
    <property type="evidence" value="ECO:0007669"/>
    <property type="project" value="InterPro"/>
</dbReference>
<keyword evidence="11 14" id="KW-1133">Transmembrane helix</keyword>
<evidence type="ECO:0000256" key="14">
    <source>
        <dbReference type="SAM" id="Phobius"/>
    </source>
</evidence>
<feature type="non-terminal residue" evidence="16">
    <location>
        <position position="269"/>
    </location>
</feature>
<evidence type="ECO:0000256" key="5">
    <source>
        <dbReference type="ARBA" id="ARBA00010810"/>
    </source>
</evidence>
<evidence type="ECO:0000259" key="15">
    <source>
        <dbReference type="Pfam" id="PF02516"/>
    </source>
</evidence>
<evidence type="ECO:0000256" key="4">
    <source>
        <dbReference type="ARBA" id="ARBA00004922"/>
    </source>
</evidence>
<comment type="cofactor">
    <cofactor evidence="1">
        <name>Mn(2+)</name>
        <dbReference type="ChEBI" id="CHEBI:29035"/>
    </cofactor>
</comment>
<dbReference type="EMBL" id="BARV01023121">
    <property type="protein sequence ID" value="GAI27801.1"/>
    <property type="molecule type" value="Genomic_DNA"/>
</dbReference>
<evidence type="ECO:0000256" key="2">
    <source>
        <dbReference type="ARBA" id="ARBA00001946"/>
    </source>
</evidence>
<feature type="transmembrane region" description="Helical" evidence="14">
    <location>
        <begin position="251"/>
        <end position="268"/>
    </location>
</feature>
<proteinExistence type="inferred from homology"/>
<dbReference type="AlphaFoldDB" id="X1NC94"/>
<keyword evidence="7" id="KW-0808">Transferase</keyword>
<feature type="transmembrane region" description="Helical" evidence="14">
    <location>
        <begin position="189"/>
        <end position="208"/>
    </location>
</feature>
<comment type="cofactor">
    <cofactor evidence="2">
        <name>Mg(2+)</name>
        <dbReference type="ChEBI" id="CHEBI:18420"/>
    </cofactor>
</comment>
<accession>X1NC94</accession>
<dbReference type="UniPathway" id="UPA00378"/>